<dbReference type="Proteomes" id="UP000301737">
    <property type="component" value="Unassembled WGS sequence"/>
</dbReference>
<feature type="transmembrane region" description="Helical" evidence="1">
    <location>
        <begin position="74"/>
        <end position="93"/>
    </location>
</feature>
<dbReference type="EMBL" id="BIMX01000027">
    <property type="protein sequence ID" value="GCF01169.1"/>
    <property type="molecule type" value="Genomic_DNA"/>
</dbReference>
<keyword evidence="3" id="KW-1185">Reference proteome</keyword>
<evidence type="ECO:0000313" key="3">
    <source>
        <dbReference type="Proteomes" id="UP000301737"/>
    </source>
</evidence>
<evidence type="ECO:0000256" key="1">
    <source>
        <dbReference type="SAM" id="Phobius"/>
    </source>
</evidence>
<protein>
    <submittedName>
        <fullName evidence="2">Uncharacterized protein</fullName>
    </submittedName>
</protein>
<keyword evidence="1" id="KW-1133">Transmembrane helix</keyword>
<accession>A0A4C2EGS4</accession>
<organism evidence="2 3">
    <name type="scientific">Zygosaccharomyces mellis</name>
    <dbReference type="NCBI Taxonomy" id="42258"/>
    <lineage>
        <taxon>Eukaryota</taxon>
        <taxon>Fungi</taxon>
        <taxon>Dikarya</taxon>
        <taxon>Ascomycota</taxon>
        <taxon>Saccharomycotina</taxon>
        <taxon>Saccharomycetes</taxon>
        <taxon>Saccharomycetales</taxon>
        <taxon>Saccharomycetaceae</taxon>
        <taxon>Zygosaccharomyces</taxon>
    </lineage>
</organism>
<keyword evidence="1" id="KW-0812">Transmembrane</keyword>
<name>A0A4C2EGS4_9SACH</name>
<dbReference type="AlphaFoldDB" id="A0A4C2EGS4"/>
<gene>
    <name evidence="2" type="ORF">ZYGM_002396</name>
</gene>
<proteinExistence type="predicted"/>
<evidence type="ECO:0000313" key="2">
    <source>
        <dbReference type="EMBL" id="GCF01169.1"/>
    </source>
</evidence>
<reference evidence="2 3" key="1">
    <citation type="submission" date="2019-01" db="EMBL/GenBank/DDBJ databases">
        <title>Draft Genome Sequencing of Zygosaccharomyces mellis Ca-7.</title>
        <authorList>
            <person name="Shiwa Y."/>
            <person name="Kanesaki Y."/>
            <person name="Ishige T."/>
            <person name="Mura K."/>
            <person name="Hori T."/>
            <person name="Tamura T."/>
        </authorList>
    </citation>
    <scope>NUCLEOTIDE SEQUENCE [LARGE SCALE GENOMIC DNA]</scope>
    <source>
        <strain evidence="2 3">Ca-7</strain>
    </source>
</reference>
<feature type="transmembrane region" description="Helical" evidence="1">
    <location>
        <begin position="21"/>
        <end position="41"/>
    </location>
</feature>
<keyword evidence="1" id="KW-0472">Membrane</keyword>
<sequence length="111" mass="12882">MTGYFKLNSNIGRPRGTLNDFNVYFFFPFLFTAELFFEIQICGEKEKKKAKQLCLTLLETTQTVSVVACDFPNALKFLSFLLFFFCSISRFLFPSEMFTHILDKGCADRLL</sequence>
<comment type="caution">
    <text evidence="2">The sequence shown here is derived from an EMBL/GenBank/DDBJ whole genome shotgun (WGS) entry which is preliminary data.</text>
</comment>